<sequence>MVIISVFVLYSNCNDNKEGHSDEGGMGIGKALALLGRITSEGLSTVEDLMGDKKKVGSKVVKDLSGLFAADPNAAAPKLTDKEREVLDKLKEIKSSGASAKEQQEALKDLASSPENSDAMMSLLKAMLPLVLG</sequence>
<dbReference type="WBParaSite" id="PTRK_0000664200.1">
    <property type="protein sequence ID" value="PTRK_0000664200.1"/>
    <property type="gene ID" value="PTRK_0000664200"/>
</dbReference>
<protein>
    <submittedName>
        <fullName evidence="3">Variable outer membrane protein</fullName>
    </submittedName>
</protein>
<evidence type="ECO:0000313" key="3">
    <source>
        <dbReference type="WBParaSite" id="PTRK_0000664200.1"/>
    </source>
</evidence>
<reference evidence="3" key="1">
    <citation type="submission" date="2017-02" db="UniProtKB">
        <authorList>
            <consortium name="WormBaseParasite"/>
        </authorList>
    </citation>
    <scope>IDENTIFICATION</scope>
</reference>
<evidence type="ECO:0000313" key="2">
    <source>
        <dbReference type="Proteomes" id="UP000038045"/>
    </source>
</evidence>
<keyword evidence="2" id="KW-1185">Reference proteome</keyword>
<organism evidence="2 3">
    <name type="scientific">Parastrongyloides trichosuri</name>
    <name type="common">Possum-specific nematode worm</name>
    <dbReference type="NCBI Taxonomy" id="131310"/>
    <lineage>
        <taxon>Eukaryota</taxon>
        <taxon>Metazoa</taxon>
        <taxon>Ecdysozoa</taxon>
        <taxon>Nematoda</taxon>
        <taxon>Chromadorea</taxon>
        <taxon>Rhabditida</taxon>
        <taxon>Tylenchina</taxon>
        <taxon>Panagrolaimomorpha</taxon>
        <taxon>Strongyloidoidea</taxon>
        <taxon>Strongyloididae</taxon>
        <taxon>Parastrongyloides</taxon>
    </lineage>
</organism>
<dbReference type="Proteomes" id="UP000038045">
    <property type="component" value="Unplaced"/>
</dbReference>
<proteinExistence type="predicted"/>
<feature type="region of interest" description="Disordered" evidence="1">
    <location>
        <begin position="95"/>
        <end position="114"/>
    </location>
</feature>
<dbReference type="AlphaFoldDB" id="A0A0N4ZFW4"/>
<accession>A0A0N4ZFW4</accession>
<evidence type="ECO:0000256" key="1">
    <source>
        <dbReference type="SAM" id="MobiDB-lite"/>
    </source>
</evidence>
<name>A0A0N4ZFW4_PARTI</name>